<reference evidence="3" key="1">
    <citation type="submission" date="2021-01" db="EMBL/GenBank/DDBJ databases">
        <authorList>
            <person name="Corre E."/>
            <person name="Pelletier E."/>
            <person name="Niang G."/>
            <person name="Scheremetjew M."/>
            <person name="Finn R."/>
            <person name="Kale V."/>
            <person name="Holt S."/>
            <person name="Cochrane G."/>
            <person name="Meng A."/>
            <person name="Brown T."/>
            <person name="Cohen L."/>
        </authorList>
    </citation>
    <scope>NUCLEOTIDE SEQUENCE</scope>
    <source>
        <strain evidence="3">NY070348D</strain>
    </source>
</reference>
<accession>A0A7S2RII9</accession>
<dbReference type="Gene3D" id="3.30.420.10">
    <property type="entry name" value="Ribonuclease H-like superfamily/Ribonuclease H"/>
    <property type="match status" value="1"/>
</dbReference>
<dbReference type="GO" id="GO:0006302">
    <property type="term" value="P:double-strand break repair"/>
    <property type="evidence" value="ECO:0007669"/>
    <property type="project" value="TreeGrafter"/>
</dbReference>
<dbReference type="Gene3D" id="1.10.150.20">
    <property type="entry name" value="5' to 3' exonuclease, C-terminal subdomain"/>
    <property type="match status" value="1"/>
</dbReference>
<name>A0A7S2RII9_9STRA</name>
<dbReference type="SUPFAM" id="SSF56672">
    <property type="entry name" value="DNA/RNA polymerases"/>
    <property type="match status" value="1"/>
</dbReference>
<dbReference type="PRINTS" id="PR00868">
    <property type="entry name" value="DNAPOLI"/>
</dbReference>
<dbReference type="GO" id="GO:0003887">
    <property type="term" value="F:DNA-directed DNA polymerase activity"/>
    <property type="evidence" value="ECO:0007669"/>
    <property type="project" value="InterPro"/>
</dbReference>
<dbReference type="InterPro" id="IPR043502">
    <property type="entry name" value="DNA/RNA_pol_sf"/>
</dbReference>
<dbReference type="AlphaFoldDB" id="A0A7S2RII9"/>
<keyword evidence="1" id="KW-0235">DNA replication</keyword>
<dbReference type="Gene3D" id="3.30.70.370">
    <property type="match status" value="1"/>
</dbReference>
<dbReference type="PANTHER" id="PTHR10133:SF27">
    <property type="entry name" value="DNA POLYMERASE NU"/>
    <property type="match status" value="1"/>
</dbReference>
<dbReference type="Pfam" id="PF00476">
    <property type="entry name" value="DNA_pol_A"/>
    <property type="match status" value="2"/>
</dbReference>
<dbReference type="SMART" id="SM00482">
    <property type="entry name" value="POLAc"/>
    <property type="match status" value="1"/>
</dbReference>
<dbReference type="EMBL" id="HBHK01006276">
    <property type="protein sequence ID" value="CAD9672021.1"/>
    <property type="molecule type" value="Transcribed_RNA"/>
</dbReference>
<evidence type="ECO:0000313" key="3">
    <source>
        <dbReference type="EMBL" id="CAD9672021.1"/>
    </source>
</evidence>
<dbReference type="Pfam" id="PF01612">
    <property type="entry name" value="DNA_pol_A_exo1"/>
    <property type="match status" value="1"/>
</dbReference>
<feature type="domain" description="DNA-directed DNA polymerase family A palm" evidence="2">
    <location>
        <begin position="524"/>
        <end position="763"/>
    </location>
</feature>
<dbReference type="InterPro" id="IPR002562">
    <property type="entry name" value="3'-5'_exonuclease_dom"/>
</dbReference>
<organism evidence="3">
    <name type="scientific">Mucochytrium quahogii</name>
    <dbReference type="NCBI Taxonomy" id="96639"/>
    <lineage>
        <taxon>Eukaryota</taxon>
        <taxon>Sar</taxon>
        <taxon>Stramenopiles</taxon>
        <taxon>Bigyra</taxon>
        <taxon>Labyrinthulomycetes</taxon>
        <taxon>Thraustochytrida</taxon>
        <taxon>Thraustochytriidae</taxon>
        <taxon>Mucochytrium</taxon>
    </lineage>
</organism>
<dbReference type="InterPro" id="IPR001098">
    <property type="entry name" value="DNA-dir_DNA_pol_A_palm_dom"/>
</dbReference>
<dbReference type="InterPro" id="IPR012337">
    <property type="entry name" value="RNaseH-like_sf"/>
</dbReference>
<sequence>MIRMLTLRSQVSNVFKKRHLCGVGYFSTSSAMARGEKFIVEDLVYNAPYKPLVIATESAAKRFMEQSMALPKSRVFGCDTECEIDIKNQSPVGNGYLTCITIFSGDYFDGGNHIFIDLLSAERDNIIEVIKPFFNLKRFQKVWHNYGFDRHILYNEGIDAHGLKGDTMHMARLYDSSLDKISGGKGYSLEGLCATYDVGTAEKTAMKDLFGVPKLKKDGTPGKVKTLPSIGTIQADPESRDRFIKYACDDARCTTALYHKLREKLRKEKWKPLAVLGKPDQTPGSMFDLYELRLCKFAEVLTDLEREGFQVDHEQYLPEIEKLAKEDIQRYLNDFMSWATESGAFESKDDIPDFNWKSSRQLQGLFFAKDGVIPGKTNGANKPATFPGKKVDENGKTKSCTRTFKGLGVEPLAYTKSGGPVTDRMTFSILAGDPESEPPRFGPLKEQMDKKGEDGKRACLGVHNLNKASANEKLLSTFIEPLQRRVDKNGRIHCKLQFSTETGRLSSSGPNLQNQPALEKDIYKIRKAFVARPGCKLIVADYGQLELRVLAHLADCKSMKEAFEIGGDFHSRTAMGMFDYISKEEKEGKVILEWDYAKGPKPEDIPLIKDKYASERRMAKVLNFSIAYGKTEYGLAKDFGKDLEEAKEILDKWYASRPEVKQWQQEMRKQAKIFGYVRTMWGRRRYLPAYSRKPPASSTFRSIERDQQAALRAAINTPIQGSAADIVMGAMIKISNNKELKELGWKMILQVHDEIIVEGPEETADIAMEHVVNNMEHPFEKGGFPLVVDANQAYNWYDAK</sequence>
<dbReference type="InterPro" id="IPR036397">
    <property type="entry name" value="RNaseH_sf"/>
</dbReference>
<dbReference type="GO" id="GO:0006261">
    <property type="term" value="P:DNA-templated DNA replication"/>
    <property type="evidence" value="ECO:0007669"/>
    <property type="project" value="InterPro"/>
</dbReference>
<dbReference type="SUPFAM" id="SSF53098">
    <property type="entry name" value="Ribonuclease H-like"/>
    <property type="match status" value="1"/>
</dbReference>
<dbReference type="GO" id="GO:0003677">
    <property type="term" value="F:DNA binding"/>
    <property type="evidence" value="ECO:0007669"/>
    <property type="project" value="InterPro"/>
</dbReference>
<gene>
    <name evidence="3" type="ORF">QSP1433_LOCUS3789</name>
</gene>
<evidence type="ECO:0000259" key="2">
    <source>
        <dbReference type="SMART" id="SM00482"/>
    </source>
</evidence>
<dbReference type="Gene3D" id="1.20.1060.10">
    <property type="entry name" value="Taq DNA Polymerase, Chain T, domain 4"/>
    <property type="match status" value="1"/>
</dbReference>
<proteinExistence type="predicted"/>
<evidence type="ECO:0000256" key="1">
    <source>
        <dbReference type="ARBA" id="ARBA00022705"/>
    </source>
</evidence>
<dbReference type="InterPro" id="IPR002298">
    <property type="entry name" value="DNA_polymerase_A"/>
</dbReference>
<dbReference type="PANTHER" id="PTHR10133">
    <property type="entry name" value="DNA POLYMERASE I"/>
    <property type="match status" value="1"/>
</dbReference>
<dbReference type="GO" id="GO:0008408">
    <property type="term" value="F:3'-5' exonuclease activity"/>
    <property type="evidence" value="ECO:0007669"/>
    <property type="project" value="InterPro"/>
</dbReference>
<protein>
    <recommendedName>
        <fullName evidence="2">DNA-directed DNA polymerase family A palm domain-containing protein</fullName>
    </recommendedName>
</protein>
<dbReference type="CDD" id="cd08640">
    <property type="entry name" value="DNA_pol_A_plastid_like"/>
    <property type="match status" value="1"/>
</dbReference>